<dbReference type="PANTHER" id="PTHR39444">
    <property type="entry name" value="SITE-SPECIFIC DNA-METHYLTRANSFERASE (ADENINE-SPECIFIC)"/>
    <property type="match status" value="1"/>
</dbReference>
<feature type="region of interest" description="Disordered" evidence="1">
    <location>
        <begin position="142"/>
        <end position="178"/>
    </location>
</feature>
<dbReference type="eggNOG" id="ENOG502S2G6">
    <property type="taxonomic scope" value="Eukaryota"/>
</dbReference>
<sequence>MAKHKKDSKHPEKKKRKKNSKDKSKRLERDDESDAKDEVADPSPPVAPISAISSSSRVPITVSVNIASNLPSASTSATGWSWGAAFAAASTIKPNEDDLDVNFLKRAAESDAAGASKFMEKETKGIGDISQLAKQHKIPIDTSDGIRKPKRKFSDADNEEDMEESDETDETADEVPLEGRMVSLADGSDEMVMVLVDKESGAVYSSGERTSNGHRLVVGKLAKGKVQLDHTAVMQMKQLKEGHATSESGPSFPYPTNPDDHCETPLQSYQDILPILNELRKGTGATERETLKIYDPYFCNGSVVKHLASLGYTNVYNKKEDCYKVWKQRKEPPFDAFLTNPPYSDDHIDKLMEYLASPSFDNKPWLLLMPSWVHKKDYYINATTGNKKDRKKGKDSRSNPFYIVPKKRYVYVPPPDFREKKVSDVHKKSSPFTSMWYIWGGTNEKNEALIKAFQKSNVDGCDVARSRSALRDLRRGGGKDGGMKNKAKY</sequence>
<name>B5YN01_THAPS</name>
<organism evidence="2 3">
    <name type="scientific">Thalassiosira pseudonana</name>
    <name type="common">Marine diatom</name>
    <name type="synonym">Cyclotella nana</name>
    <dbReference type="NCBI Taxonomy" id="35128"/>
    <lineage>
        <taxon>Eukaryota</taxon>
        <taxon>Sar</taxon>
        <taxon>Stramenopiles</taxon>
        <taxon>Ochrophyta</taxon>
        <taxon>Bacillariophyta</taxon>
        <taxon>Coscinodiscophyceae</taxon>
        <taxon>Thalassiosirophycidae</taxon>
        <taxon>Thalassiosirales</taxon>
        <taxon>Thalassiosiraceae</taxon>
        <taxon>Thalassiosira</taxon>
    </lineage>
</organism>
<feature type="compositionally biased region" description="Basic residues" evidence="1">
    <location>
        <begin position="1"/>
        <end position="20"/>
    </location>
</feature>
<dbReference type="KEGG" id="tps:THAPS_23466"/>
<reference evidence="2 3" key="1">
    <citation type="journal article" date="2004" name="Science">
        <title>The genome of the diatom Thalassiosira pseudonana: ecology, evolution, and metabolism.</title>
        <authorList>
            <person name="Armbrust E.V."/>
            <person name="Berges J.A."/>
            <person name="Bowler C."/>
            <person name="Green B.R."/>
            <person name="Martinez D."/>
            <person name="Putnam N.H."/>
            <person name="Zhou S."/>
            <person name="Allen A.E."/>
            <person name="Apt K.E."/>
            <person name="Bechner M."/>
            <person name="Brzezinski M.A."/>
            <person name="Chaal B.K."/>
            <person name="Chiovitti A."/>
            <person name="Davis A.K."/>
            <person name="Demarest M.S."/>
            <person name="Detter J.C."/>
            <person name="Glavina T."/>
            <person name="Goodstein D."/>
            <person name="Hadi M.Z."/>
            <person name="Hellsten U."/>
            <person name="Hildebrand M."/>
            <person name="Jenkins B.D."/>
            <person name="Jurka J."/>
            <person name="Kapitonov V.V."/>
            <person name="Kroger N."/>
            <person name="Lau W.W."/>
            <person name="Lane T.W."/>
            <person name="Larimer F.W."/>
            <person name="Lippmeier J.C."/>
            <person name="Lucas S."/>
            <person name="Medina M."/>
            <person name="Montsant A."/>
            <person name="Obornik M."/>
            <person name="Parker M.S."/>
            <person name="Palenik B."/>
            <person name="Pazour G.J."/>
            <person name="Richardson P.M."/>
            <person name="Rynearson T.A."/>
            <person name="Saito M.A."/>
            <person name="Schwartz D.C."/>
            <person name="Thamatrakoln K."/>
            <person name="Valentin K."/>
            <person name="Vardi A."/>
            <person name="Wilkerson F.P."/>
            <person name="Rokhsar D.S."/>
        </authorList>
    </citation>
    <scope>NUCLEOTIDE SEQUENCE [LARGE SCALE GENOMIC DNA]</scope>
    <source>
        <strain evidence="2 3">CCMP1335</strain>
    </source>
</reference>
<dbReference type="AlphaFoldDB" id="B5YN01"/>
<dbReference type="InParanoid" id="B5YN01"/>
<dbReference type="EMBL" id="CP001160">
    <property type="protein sequence ID" value="ACI64900.1"/>
    <property type="molecule type" value="Genomic_DNA"/>
</dbReference>
<dbReference type="PaxDb" id="35128-Thaps23466"/>
<dbReference type="PANTHER" id="PTHR39444:SF3">
    <property type="entry name" value="SITE-SPECIFIC DNA-METHYLTRANSFERASE (ADENINE-SPECIFIC)"/>
    <property type="match status" value="1"/>
</dbReference>
<evidence type="ECO:0000256" key="1">
    <source>
        <dbReference type="SAM" id="MobiDB-lite"/>
    </source>
</evidence>
<gene>
    <name evidence="2" type="ORF">THAPS_23466</name>
</gene>
<feature type="region of interest" description="Disordered" evidence="1">
    <location>
        <begin position="1"/>
        <end position="54"/>
    </location>
</feature>
<protein>
    <submittedName>
        <fullName evidence="2">Uncharacterized protein</fullName>
    </submittedName>
</protein>
<dbReference type="RefSeq" id="XP_002296183.1">
    <property type="nucleotide sequence ID" value="XM_002296147.1"/>
</dbReference>
<dbReference type="HOGENOM" id="CLU_558407_0_0_1"/>
<evidence type="ECO:0000313" key="3">
    <source>
        <dbReference type="Proteomes" id="UP000001449"/>
    </source>
</evidence>
<evidence type="ECO:0000313" key="2">
    <source>
        <dbReference type="EMBL" id="ACI64900.1"/>
    </source>
</evidence>
<reference evidence="2 3" key="2">
    <citation type="journal article" date="2008" name="Nature">
        <title>The Phaeodactylum genome reveals the evolutionary history of diatom genomes.</title>
        <authorList>
            <person name="Bowler C."/>
            <person name="Allen A.E."/>
            <person name="Badger J.H."/>
            <person name="Grimwood J."/>
            <person name="Jabbari K."/>
            <person name="Kuo A."/>
            <person name="Maheswari U."/>
            <person name="Martens C."/>
            <person name="Maumus F."/>
            <person name="Otillar R.P."/>
            <person name="Rayko E."/>
            <person name="Salamov A."/>
            <person name="Vandepoele K."/>
            <person name="Beszteri B."/>
            <person name="Gruber A."/>
            <person name="Heijde M."/>
            <person name="Katinka M."/>
            <person name="Mock T."/>
            <person name="Valentin K."/>
            <person name="Verret F."/>
            <person name="Berges J.A."/>
            <person name="Brownlee C."/>
            <person name="Cadoret J.P."/>
            <person name="Chiovitti A."/>
            <person name="Choi C.J."/>
            <person name="Coesel S."/>
            <person name="De Martino A."/>
            <person name="Detter J.C."/>
            <person name="Durkin C."/>
            <person name="Falciatore A."/>
            <person name="Fournet J."/>
            <person name="Haruta M."/>
            <person name="Huysman M.J."/>
            <person name="Jenkins B.D."/>
            <person name="Jiroutova K."/>
            <person name="Jorgensen R.E."/>
            <person name="Joubert Y."/>
            <person name="Kaplan A."/>
            <person name="Kroger N."/>
            <person name="Kroth P.G."/>
            <person name="La Roche J."/>
            <person name="Lindquist E."/>
            <person name="Lommer M."/>
            <person name="Martin-Jezequel V."/>
            <person name="Lopez P.J."/>
            <person name="Lucas S."/>
            <person name="Mangogna M."/>
            <person name="McGinnis K."/>
            <person name="Medlin L.K."/>
            <person name="Montsant A."/>
            <person name="Oudot-Le Secq M.P."/>
            <person name="Napoli C."/>
            <person name="Obornik M."/>
            <person name="Parker M.S."/>
            <person name="Petit J.L."/>
            <person name="Porcel B.M."/>
            <person name="Poulsen N."/>
            <person name="Robison M."/>
            <person name="Rychlewski L."/>
            <person name="Rynearson T.A."/>
            <person name="Schmutz J."/>
            <person name="Shapiro H."/>
            <person name="Siaut M."/>
            <person name="Stanley M."/>
            <person name="Sussman M.R."/>
            <person name="Taylor A.R."/>
            <person name="Vardi A."/>
            <person name="von Dassow P."/>
            <person name="Vyverman W."/>
            <person name="Willis A."/>
            <person name="Wyrwicz L.S."/>
            <person name="Rokhsar D.S."/>
            <person name="Weissenbach J."/>
            <person name="Armbrust E.V."/>
            <person name="Green B.R."/>
            <person name="Van de Peer Y."/>
            <person name="Grigoriev I.V."/>
        </authorList>
    </citation>
    <scope>NUCLEOTIDE SEQUENCE [LARGE SCALE GENOMIC DNA]</scope>
    <source>
        <strain evidence="2 3">CCMP1335</strain>
    </source>
</reference>
<dbReference type="GeneID" id="7449249"/>
<accession>B5YN01</accession>
<feature type="compositionally biased region" description="Basic and acidic residues" evidence="1">
    <location>
        <begin position="144"/>
        <end position="155"/>
    </location>
</feature>
<dbReference type="OMA" id="NPDDHCE"/>
<feature type="compositionally biased region" description="Acidic residues" evidence="1">
    <location>
        <begin position="156"/>
        <end position="176"/>
    </location>
</feature>
<keyword evidence="3" id="KW-1185">Reference proteome</keyword>
<proteinExistence type="predicted"/>
<dbReference type="Proteomes" id="UP000001449">
    <property type="component" value="Chromosome 7"/>
</dbReference>